<dbReference type="Pfam" id="PF11238">
    <property type="entry name" value="DUF3039"/>
    <property type="match status" value="1"/>
</dbReference>
<reference evidence="3 5" key="2">
    <citation type="submission" date="2019-07" db="EMBL/GenBank/DDBJ databases">
        <title>Georgenia wutianyii sp. nov. and Georgenia *** sp. nov. isolated from plateau pika (Ochotona curzoniae) in the Qinghai-Tibet plateau of China.</title>
        <authorList>
            <person name="Tian Z."/>
        </authorList>
    </citation>
    <scope>NUCLEOTIDE SEQUENCE [LARGE SCALE GENOMIC DNA]</scope>
    <source>
        <strain evidence="3 5">Z446</strain>
    </source>
</reference>
<accession>A0A552WJX6</accession>
<reference evidence="2 4" key="1">
    <citation type="submission" date="2019-05" db="EMBL/GenBank/DDBJ databases">
        <title>Georgenia *** sp. nov., and Georgenia *** sp. nov., isolated from the intestinal contents of plateau pika (Ochotona curzoniae) in the Qinghai-Tibet plateau of China.</title>
        <authorList>
            <person name="Tian Z."/>
        </authorList>
    </citation>
    <scope>NUCLEOTIDE SEQUENCE [LARGE SCALE GENOMIC DNA]</scope>
    <source>
        <strain evidence="2 4">Z443</strain>
    </source>
</reference>
<protein>
    <submittedName>
        <fullName evidence="3">DUF3039 domain-containing protein</fullName>
    </submittedName>
</protein>
<feature type="compositionally biased region" description="Gly residues" evidence="1">
    <location>
        <begin position="96"/>
        <end position="112"/>
    </location>
</feature>
<dbReference type="KEGG" id="gyu:FE374_05360"/>
<dbReference type="OrthoDB" id="8481541at2"/>
<feature type="region of interest" description="Disordered" evidence="1">
    <location>
        <begin position="93"/>
        <end position="125"/>
    </location>
</feature>
<feature type="compositionally biased region" description="Basic and acidic residues" evidence="1">
    <location>
        <begin position="29"/>
        <end position="45"/>
    </location>
</feature>
<evidence type="ECO:0000313" key="5">
    <source>
        <dbReference type="Proteomes" id="UP000318693"/>
    </source>
</evidence>
<sequence>MSSTTPDQPTGPQPPASPSTQPAAGTGVLEREELREQVSPGDEERYAHYVRKDKITASAVTGQPVVALCGKVWTPGRDPKKYPVCPTCKAIFEGMNPGGDEGGKGRGWPFGRGRGRDGASSGSGE</sequence>
<proteinExistence type="predicted"/>
<dbReference type="EMBL" id="CP040915">
    <property type="protein sequence ID" value="QDC24131.1"/>
    <property type="molecule type" value="Genomic_DNA"/>
</dbReference>
<dbReference type="EMBL" id="VJXR01000114">
    <property type="protein sequence ID" value="TRW42989.1"/>
    <property type="molecule type" value="Genomic_DNA"/>
</dbReference>
<gene>
    <name evidence="2" type="ORF">FE374_05360</name>
    <name evidence="3" type="ORF">FJ693_19440</name>
</gene>
<dbReference type="RefSeq" id="WP_139927575.1">
    <property type="nucleotide sequence ID" value="NZ_CP040915.1"/>
</dbReference>
<evidence type="ECO:0000313" key="3">
    <source>
        <dbReference type="EMBL" id="TRW42989.1"/>
    </source>
</evidence>
<accession>A0A5B8C3N6</accession>
<dbReference type="InterPro" id="IPR021400">
    <property type="entry name" value="DUF3039"/>
</dbReference>
<keyword evidence="5" id="KW-1185">Reference proteome</keyword>
<dbReference type="AlphaFoldDB" id="A0A552WJX6"/>
<organism evidence="3 5">
    <name type="scientific">Georgenia yuyongxinii</name>
    <dbReference type="NCBI Taxonomy" id="2589797"/>
    <lineage>
        <taxon>Bacteria</taxon>
        <taxon>Bacillati</taxon>
        <taxon>Actinomycetota</taxon>
        <taxon>Actinomycetes</taxon>
        <taxon>Micrococcales</taxon>
        <taxon>Bogoriellaceae</taxon>
        <taxon>Georgenia</taxon>
    </lineage>
</organism>
<name>A0A552WJX6_9MICO</name>
<evidence type="ECO:0000313" key="2">
    <source>
        <dbReference type="EMBL" id="QDC24131.1"/>
    </source>
</evidence>
<evidence type="ECO:0000256" key="1">
    <source>
        <dbReference type="SAM" id="MobiDB-lite"/>
    </source>
</evidence>
<evidence type="ECO:0000313" key="4">
    <source>
        <dbReference type="Proteomes" id="UP000314616"/>
    </source>
</evidence>
<feature type="region of interest" description="Disordered" evidence="1">
    <location>
        <begin position="1"/>
        <end position="45"/>
    </location>
</feature>
<dbReference type="Proteomes" id="UP000318693">
    <property type="component" value="Unassembled WGS sequence"/>
</dbReference>
<dbReference type="Proteomes" id="UP000314616">
    <property type="component" value="Chromosome"/>
</dbReference>